<proteinExistence type="predicted"/>
<dbReference type="InterPro" id="IPR014710">
    <property type="entry name" value="RmlC-like_jellyroll"/>
</dbReference>
<dbReference type="InterPro" id="IPR050397">
    <property type="entry name" value="Env_Response_Regulators"/>
</dbReference>
<dbReference type="PATRIC" id="fig|1122169.6.peg.815"/>
<dbReference type="Gene3D" id="1.10.10.10">
    <property type="entry name" value="Winged helix-like DNA-binding domain superfamily/Winged helix DNA-binding domain"/>
    <property type="match status" value="1"/>
</dbReference>
<dbReference type="CDD" id="cd00092">
    <property type="entry name" value="HTH_CRP"/>
    <property type="match status" value="1"/>
</dbReference>
<evidence type="ECO:0000256" key="2">
    <source>
        <dbReference type="ARBA" id="ARBA00023125"/>
    </source>
</evidence>
<dbReference type="GO" id="GO:0003677">
    <property type="term" value="F:DNA binding"/>
    <property type="evidence" value="ECO:0007669"/>
    <property type="project" value="UniProtKB-KW"/>
</dbReference>
<evidence type="ECO:0000313" key="5">
    <source>
        <dbReference type="EMBL" id="KTD63456.1"/>
    </source>
</evidence>
<dbReference type="InterPro" id="IPR036390">
    <property type="entry name" value="WH_DNA-bd_sf"/>
</dbReference>
<dbReference type="SMART" id="SM00100">
    <property type="entry name" value="cNMP"/>
    <property type="match status" value="1"/>
</dbReference>
<dbReference type="eggNOG" id="COG0664">
    <property type="taxonomic scope" value="Bacteria"/>
</dbReference>
<keyword evidence="3" id="KW-0804">Transcription</keyword>
<dbReference type="EMBL" id="LNYW01000022">
    <property type="protein sequence ID" value="KTD63456.1"/>
    <property type="molecule type" value="Genomic_DNA"/>
</dbReference>
<dbReference type="PROSITE" id="PS51063">
    <property type="entry name" value="HTH_CRP_2"/>
    <property type="match status" value="1"/>
</dbReference>
<reference evidence="5 6" key="1">
    <citation type="submission" date="2015-11" db="EMBL/GenBank/DDBJ databases">
        <title>Genomic analysis of 38 Legionella species identifies large and diverse effector repertoires.</title>
        <authorList>
            <person name="Burstein D."/>
            <person name="Amaro F."/>
            <person name="Zusman T."/>
            <person name="Lifshitz Z."/>
            <person name="Cohen O."/>
            <person name="Gilbert J.A."/>
            <person name="Pupko T."/>
            <person name="Shuman H.A."/>
            <person name="Segal G."/>
        </authorList>
    </citation>
    <scope>NUCLEOTIDE SEQUENCE [LARGE SCALE GENOMIC DNA]</scope>
    <source>
        <strain evidence="5 6">ATCC 49655</strain>
    </source>
</reference>
<organism evidence="5 6">
    <name type="scientific">Legionella shakespearei DSM 23087</name>
    <dbReference type="NCBI Taxonomy" id="1122169"/>
    <lineage>
        <taxon>Bacteria</taxon>
        <taxon>Pseudomonadati</taxon>
        <taxon>Pseudomonadota</taxon>
        <taxon>Gammaproteobacteria</taxon>
        <taxon>Legionellales</taxon>
        <taxon>Legionellaceae</taxon>
        <taxon>Legionella</taxon>
    </lineage>
</organism>
<dbReference type="InterPro" id="IPR018490">
    <property type="entry name" value="cNMP-bd_dom_sf"/>
</dbReference>
<dbReference type="OrthoDB" id="7643467at2"/>
<dbReference type="InterPro" id="IPR012318">
    <property type="entry name" value="HTH_CRP"/>
</dbReference>
<name>A0A0W0Z2S6_9GAMM</name>
<dbReference type="STRING" id="1122169.Lsha_0710"/>
<dbReference type="SUPFAM" id="SSF51206">
    <property type="entry name" value="cAMP-binding domain-like"/>
    <property type="match status" value="1"/>
</dbReference>
<dbReference type="AlphaFoldDB" id="A0A0W0Z2S6"/>
<dbReference type="SMART" id="SM00419">
    <property type="entry name" value="HTH_CRP"/>
    <property type="match status" value="1"/>
</dbReference>
<dbReference type="GO" id="GO:0005829">
    <property type="term" value="C:cytosol"/>
    <property type="evidence" value="ECO:0007669"/>
    <property type="project" value="TreeGrafter"/>
</dbReference>
<dbReference type="Pfam" id="PF13545">
    <property type="entry name" value="HTH_Crp_2"/>
    <property type="match status" value="1"/>
</dbReference>
<dbReference type="InterPro" id="IPR036388">
    <property type="entry name" value="WH-like_DNA-bd_sf"/>
</dbReference>
<keyword evidence="2" id="KW-0238">DNA-binding</keyword>
<dbReference type="Pfam" id="PF00027">
    <property type="entry name" value="cNMP_binding"/>
    <property type="match status" value="1"/>
</dbReference>
<dbReference type="SUPFAM" id="SSF46785">
    <property type="entry name" value="Winged helix' DNA-binding domain"/>
    <property type="match status" value="1"/>
</dbReference>
<dbReference type="RefSeq" id="WP_018577735.1">
    <property type="nucleotide sequence ID" value="NZ_KB892408.1"/>
</dbReference>
<dbReference type="CDD" id="cd00038">
    <property type="entry name" value="CAP_ED"/>
    <property type="match status" value="1"/>
</dbReference>
<dbReference type="Proteomes" id="UP000054600">
    <property type="component" value="Unassembled WGS sequence"/>
</dbReference>
<sequence length="229" mass="25979">MYNKDTQACSYCGFASFCTLDVQGSQWVNQVNPAVSRQHVLKKNLPLYVPQTSFHSLYVIKSGCLKTYEIDKDGNELLRGFYFPGEILGLEAIAGGHYLYSTAALSNALVCEISYTHFCELLRAHPGLQQQVLYLVSQQLGIGSYLNFVTAEQRLAAFLIDLSKRLVACEQRLEFVLPMSRQDIGNYLRLTAETVSRLFTQFRNNEIISVEHKKIRLLQLDQLKSIGRI</sequence>
<dbReference type="PRINTS" id="PR00034">
    <property type="entry name" value="HTHCRP"/>
</dbReference>
<comment type="caution">
    <text evidence="5">The sequence shown here is derived from an EMBL/GenBank/DDBJ whole genome shotgun (WGS) entry which is preliminary data.</text>
</comment>
<dbReference type="InterPro" id="IPR000595">
    <property type="entry name" value="cNMP-bd_dom"/>
</dbReference>
<dbReference type="PANTHER" id="PTHR24567:SF75">
    <property type="entry name" value="FUMARATE AND NITRATE REDUCTION REGULATORY PROTEIN"/>
    <property type="match status" value="1"/>
</dbReference>
<protein>
    <submittedName>
        <fullName evidence="5">Transcriptional regulator, crp family</fullName>
    </submittedName>
</protein>
<keyword evidence="6" id="KW-1185">Reference proteome</keyword>
<accession>A0A0W0Z2S6</accession>
<dbReference type="Gene3D" id="2.60.120.10">
    <property type="entry name" value="Jelly Rolls"/>
    <property type="match status" value="1"/>
</dbReference>
<dbReference type="FunFam" id="1.10.10.10:FF:000028">
    <property type="entry name" value="Fumarate/nitrate reduction transcriptional regulator Fnr"/>
    <property type="match status" value="1"/>
</dbReference>
<feature type="domain" description="HTH crp-type" evidence="4">
    <location>
        <begin position="149"/>
        <end position="221"/>
    </location>
</feature>
<dbReference type="PANTHER" id="PTHR24567">
    <property type="entry name" value="CRP FAMILY TRANSCRIPTIONAL REGULATORY PROTEIN"/>
    <property type="match status" value="1"/>
</dbReference>
<keyword evidence="1" id="KW-0805">Transcription regulation</keyword>
<evidence type="ECO:0000313" key="6">
    <source>
        <dbReference type="Proteomes" id="UP000054600"/>
    </source>
</evidence>
<dbReference type="GO" id="GO:0003700">
    <property type="term" value="F:DNA-binding transcription factor activity"/>
    <property type="evidence" value="ECO:0007669"/>
    <property type="project" value="TreeGrafter"/>
</dbReference>
<evidence type="ECO:0000256" key="3">
    <source>
        <dbReference type="ARBA" id="ARBA00023163"/>
    </source>
</evidence>
<evidence type="ECO:0000256" key="1">
    <source>
        <dbReference type="ARBA" id="ARBA00023015"/>
    </source>
</evidence>
<evidence type="ECO:0000259" key="4">
    <source>
        <dbReference type="PROSITE" id="PS51063"/>
    </source>
</evidence>
<gene>
    <name evidence="5" type="ORF">Lsha_0710</name>
</gene>